<dbReference type="Pfam" id="PF05135">
    <property type="entry name" value="Phage_connect_1"/>
    <property type="match status" value="1"/>
</dbReference>
<dbReference type="InterPro" id="IPR021146">
    <property type="entry name" value="Phage_gp6-like_head-tail"/>
</dbReference>
<evidence type="ECO:0000313" key="1">
    <source>
        <dbReference type="EMBL" id="TPW32747.1"/>
    </source>
</evidence>
<dbReference type="Gene3D" id="1.10.3230.30">
    <property type="entry name" value="Phage gp6-like head-tail connector protein"/>
    <property type="match status" value="1"/>
</dbReference>
<protein>
    <submittedName>
        <fullName evidence="1">Phage gp6-like head-tail connector protein</fullName>
    </submittedName>
</protein>
<evidence type="ECO:0000313" key="2">
    <source>
        <dbReference type="Proteomes" id="UP000320314"/>
    </source>
</evidence>
<name>A0A506UHF4_9HYPH</name>
<organism evidence="1 2">
    <name type="scientific">Pararhizobium mangrovi</name>
    <dbReference type="NCBI Taxonomy" id="2590452"/>
    <lineage>
        <taxon>Bacteria</taxon>
        <taxon>Pseudomonadati</taxon>
        <taxon>Pseudomonadota</taxon>
        <taxon>Alphaproteobacteria</taxon>
        <taxon>Hyphomicrobiales</taxon>
        <taxon>Rhizobiaceae</taxon>
        <taxon>Rhizobium/Agrobacterium group</taxon>
        <taxon>Pararhizobium</taxon>
    </lineage>
</organism>
<dbReference type="RefSeq" id="WP_141165049.1">
    <property type="nucleotide sequence ID" value="NZ_VHLH01000001.1"/>
</dbReference>
<dbReference type="EMBL" id="VHLH01000001">
    <property type="protein sequence ID" value="TPW32747.1"/>
    <property type="molecule type" value="Genomic_DNA"/>
</dbReference>
<comment type="caution">
    <text evidence="1">The sequence shown here is derived from an EMBL/GenBank/DDBJ whole genome shotgun (WGS) entry which is preliminary data.</text>
</comment>
<accession>A0A506UHF4</accession>
<dbReference type="Proteomes" id="UP000320314">
    <property type="component" value="Unassembled WGS sequence"/>
</dbReference>
<dbReference type="InterPro" id="IPR006450">
    <property type="entry name" value="Phage_HK97_gp6-like"/>
</dbReference>
<reference evidence="1 2" key="1">
    <citation type="submission" date="2019-06" db="EMBL/GenBank/DDBJ databases">
        <authorList>
            <person name="Li M."/>
        </authorList>
    </citation>
    <scope>NUCLEOTIDE SEQUENCE [LARGE SCALE GENOMIC DNA]</scope>
    <source>
        <strain evidence="1 2">BGMRC6574</strain>
    </source>
</reference>
<proteinExistence type="predicted"/>
<dbReference type="CDD" id="cd08054">
    <property type="entry name" value="gp6"/>
    <property type="match status" value="1"/>
</dbReference>
<dbReference type="AlphaFoldDB" id="A0A506UHF4"/>
<dbReference type="OrthoDB" id="7307102at2"/>
<dbReference type="NCBIfam" id="TIGR01560">
    <property type="entry name" value="put_DNA_pack"/>
    <property type="match status" value="1"/>
</dbReference>
<gene>
    <name evidence="1" type="ORF">FJU11_00535</name>
</gene>
<sequence length="92" mass="9896">MTIDLATAKAHCRIDFDEDDALVQRLIAAAMDHLSSIGVDMEAVYLPSAVCQAVLMLVAHLYENREATASVPVASIAIGVDRLVAPYREVAI</sequence>
<keyword evidence="2" id="KW-1185">Reference proteome</keyword>